<feature type="transmembrane region" description="Helical" evidence="8">
    <location>
        <begin position="201"/>
        <end position="225"/>
    </location>
</feature>
<evidence type="ECO:0000313" key="12">
    <source>
        <dbReference type="Proteomes" id="UP000001176"/>
    </source>
</evidence>
<keyword evidence="12" id="KW-1185">Reference proteome</keyword>
<dbReference type="InterPro" id="IPR027469">
    <property type="entry name" value="Cation_efflux_TMD_sf"/>
</dbReference>
<evidence type="ECO:0000256" key="7">
    <source>
        <dbReference type="SAM" id="MobiDB-lite"/>
    </source>
</evidence>
<feature type="domain" description="Cation efflux protein transmembrane" evidence="9">
    <location>
        <begin position="54"/>
        <end position="261"/>
    </location>
</feature>
<dbReference type="Gene3D" id="1.20.1510.10">
    <property type="entry name" value="Cation efflux protein transmembrane domain"/>
    <property type="match status" value="1"/>
</dbReference>
<evidence type="ECO:0000256" key="6">
    <source>
        <dbReference type="ARBA" id="ARBA00023136"/>
    </source>
</evidence>
<feature type="region of interest" description="Disordered" evidence="7">
    <location>
        <begin position="343"/>
        <end position="374"/>
    </location>
</feature>
<dbReference type="GO" id="GO:0016020">
    <property type="term" value="C:membrane"/>
    <property type="evidence" value="ECO:0007669"/>
    <property type="project" value="UniProtKB-SubCell"/>
</dbReference>
<evidence type="ECO:0000256" key="4">
    <source>
        <dbReference type="ARBA" id="ARBA00022692"/>
    </source>
</evidence>
<dbReference type="NCBIfam" id="TIGR01297">
    <property type="entry name" value="CDF"/>
    <property type="match status" value="1"/>
</dbReference>
<evidence type="ECO:0000256" key="8">
    <source>
        <dbReference type="SAM" id="Phobius"/>
    </source>
</evidence>
<name>A9GZI0_GLUDA</name>
<evidence type="ECO:0000259" key="10">
    <source>
        <dbReference type="Pfam" id="PF16916"/>
    </source>
</evidence>
<evidence type="ECO:0000256" key="1">
    <source>
        <dbReference type="ARBA" id="ARBA00004141"/>
    </source>
</evidence>
<keyword evidence="6 8" id="KW-0472">Membrane</keyword>
<dbReference type="PANTHER" id="PTHR13414">
    <property type="entry name" value="HUEL-CATION TRANSPORTER"/>
    <property type="match status" value="1"/>
</dbReference>
<feature type="transmembrane region" description="Helical" evidence="8">
    <location>
        <begin position="237"/>
        <end position="255"/>
    </location>
</feature>
<dbReference type="GO" id="GO:0006829">
    <property type="term" value="P:zinc ion transport"/>
    <property type="evidence" value="ECO:0007669"/>
    <property type="project" value="InterPro"/>
</dbReference>
<evidence type="ECO:0000256" key="3">
    <source>
        <dbReference type="ARBA" id="ARBA00022448"/>
    </source>
</evidence>
<dbReference type="SUPFAM" id="SSF161111">
    <property type="entry name" value="Cation efflux protein transmembrane domain-like"/>
    <property type="match status" value="1"/>
</dbReference>
<sequence>MKQFLIKCVPTGLQHPPASTRLAPFGVAMIRSMVSSPARPGAFMAASSSRFVIYAALSGNLLIAIVKFAAAALTGSAAMLSEAIHSLIDTGNQVLLLVGLRRAARPATPLHPFGYGLELYFWTFVVALLIFGVGAGVSIFEGVSKIRHPHPVDHAVVNYVVLGLAILFEGAVWLTALREFRRHGKGRRGWIEAVRHSKDPTVFTVLFEDTAALCGLGVALLGTILSEWLGQPMLDGVASVLIGVILTLTAAVLAWETQSLLTGEGMAAEGLARIRAIALAEPGVLGMNEIRSMHFGPSDVLVAISLDFDDGQSAGHVERSVSRIEDRIRAAFPEVSHVFIEAQDASSRRARGQPSPDLGMISSFSSEKERPIPR</sequence>
<feature type="transmembrane region" description="Helical" evidence="8">
    <location>
        <begin position="51"/>
        <end position="73"/>
    </location>
</feature>
<feature type="transmembrane region" description="Helical" evidence="8">
    <location>
        <begin position="119"/>
        <end position="140"/>
    </location>
</feature>
<dbReference type="Pfam" id="PF01545">
    <property type="entry name" value="Cation_efflux"/>
    <property type="match status" value="1"/>
</dbReference>
<dbReference type="Pfam" id="PF16916">
    <property type="entry name" value="ZT_dimer"/>
    <property type="match status" value="1"/>
</dbReference>
<reference evidence="11 12" key="1">
    <citation type="journal article" date="2009" name="BMC Genomics">
        <title>Complete genome sequence of the sugarcane nitrogen-fixing endophyte Gluconacetobacter diazotrophicus Pal5.</title>
        <authorList>
            <person name="Bertalan M."/>
            <person name="Albano R."/>
            <person name="Padua V."/>
            <person name="Rouws L."/>
            <person name="Rojas C."/>
            <person name="Hemerly A."/>
            <person name="Teixeira K."/>
            <person name="Schwab S."/>
            <person name="Araujo J."/>
            <person name="Oliveira A."/>
            <person name="Franca L."/>
            <person name="Magalhaes V."/>
            <person name="Alqueres S."/>
            <person name="Cardoso A."/>
            <person name="Almeida W."/>
            <person name="Loureiro M.M."/>
            <person name="Nogueira E."/>
            <person name="Cidade D."/>
            <person name="Oliveira D."/>
            <person name="Simao T."/>
            <person name="Macedo J."/>
            <person name="Valadao A."/>
            <person name="Dreschsel M."/>
            <person name="Freitas F."/>
            <person name="Vidal M."/>
            <person name="Guedes H."/>
            <person name="Rodrigues E."/>
            <person name="Meneses C."/>
            <person name="Brioso P."/>
            <person name="Pozzer L."/>
            <person name="Figueiredo D."/>
            <person name="Montano H."/>
            <person name="Junior J."/>
            <person name="Filho G."/>
            <person name="Flores V."/>
            <person name="Ferreira B."/>
            <person name="Branco A."/>
            <person name="Gonzalez P."/>
            <person name="Guillobel H."/>
            <person name="Lemos M."/>
            <person name="Seibel L."/>
            <person name="Macedo J."/>
            <person name="Alves-Ferreira M."/>
            <person name="Sachetto-Martins G."/>
            <person name="Coelho A."/>
            <person name="Santos E."/>
            <person name="Amaral G."/>
            <person name="Neves A."/>
            <person name="Pacheco A.B."/>
            <person name="Carvalho D."/>
            <person name="Lery L."/>
            <person name="Bisch P."/>
            <person name="Rossle S.C."/>
            <person name="Urmenyi T."/>
            <person name="Kruger W.V."/>
            <person name="Martins O."/>
            <person name="Baldani J.I."/>
            <person name="Ferreira P.C."/>
        </authorList>
    </citation>
    <scope>NUCLEOTIDE SEQUENCE [LARGE SCALE GENOMIC DNA]</scope>
    <source>
        <strain evidence="12">ATCC 49037 / DSM 5601 / CCUG 37298 / CIP 103539 / LMG 7603 / PAl5</strain>
    </source>
</reference>
<feature type="transmembrane region" description="Helical" evidence="8">
    <location>
        <begin position="160"/>
        <end position="180"/>
    </location>
</feature>
<evidence type="ECO:0000256" key="5">
    <source>
        <dbReference type="ARBA" id="ARBA00022989"/>
    </source>
</evidence>
<dbReference type="PANTHER" id="PTHR13414:SF9">
    <property type="entry name" value="PROTON-COUPLED ZINC ANTIPORTER SLC30A9, MITOCHONDRIAL"/>
    <property type="match status" value="1"/>
</dbReference>
<evidence type="ECO:0000313" key="11">
    <source>
        <dbReference type="EMBL" id="CAP53962.1"/>
    </source>
</evidence>
<dbReference type="EMBL" id="AM889285">
    <property type="protein sequence ID" value="CAP53962.1"/>
    <property type="molecule type" value="Genomic_DNA"/>
</dbReference>
<dbReference type="InterPro" id="IPR040177">
    <property type="entry name" value="SLC30A9"/>
</dbReference>
<comment type="subcellular location">
    <subcellularLocation>
        <location evidence="1">Membrane</location>
        <topology evidence="1">Multi-pass membrane protein</topology>
    </subcellularLocation>
</comment>
<organism evidence="11 12">
    <name type="scientific">Gluconacetobacter diazotrophicus (strain ATCC 49037 / DSM 5601 / CCUG 37298 / CIP 103539 / LMG 7603 / PAl5)</name>
    <dbReference type="NCBI Taxonomy" id="272568"/>
    <lineage>
        <taxon>Bacteria</taxon>
        <taxon>Pseudomonadati</taxon>
        <taxon>Pseudomonadota</taxon>
        <taxon>Alphaproteobacteria</taxon>
        <taxon>Acetobacterales</taxon>
        <taxon>Acetobacteraceae</taxon>
        <taxon>Gluconacetobacter</taxon>
    </lineage>
</organism>
<dbReference type="GO" id="GO:0008324">
    <property type="term" value="F:monoatomic cation transmembrane transporter activity"/>
    <property type="evidence" value="ECO:0007669"/>
    <property type="project" value="InterPro"/>
</dbReference>
<dbReference type="AlphaFoldDB" id="A9GZI0"/>
<protein>
    <submittedName>
        <fullName evidence="11">Putative cation transporter protein</fullName>
    </submittedName>
</protein>
<dbReference type="InterPro" id="IPR002524">
    <property type="entry name" value="Cation_efflux"/>
</dbReference>
<dbReference type="Proteomes" id="UP000001176">
    <property type="component" value="Chromosome"/>
</dbReference>
<dbReference type="InterPro" id="IPR027470">
    <property type="entry name" value="Cation_efflux_CTD"/>
</dbReference>
<keyword evidence="4 8" id="KW-0812">Transmembrane</keyword>
<feature type="domain" description="Cation efflux protein cytoplasmic" evidence="10">
    <location>
        <begin position="269"/>
        <end position="340"/>
    </location>
</feature>
<keyword evidence="3" id="KW-0813">Transport</keyword>
<proteinExistence type="inferred from homology"/>
<evidence type="ECO:0000256" key="2">
    <source>
        <dbReference type="ARBA" id="ARBA00008114"/>
    </source>
</evidence>
<dbReference type="Gene3D" id="3.30.70.1350">
    <property type="entry name" value="Cation efflux protein, cytoplasmic domain"/>
    <property type="match status" value="1"/>
</dbReference>
<dbReference type="InterPro" id="IPR058533">
    <property type="entry name" value="Cation_efflux_TM"/>
</dbReference>
<accession>A9GZI0</accession>
<keyword evidence="5 8" id="KW-1133">Transmembrane helix</keyword>
<gene>
    <name evidence="11" type="ordered locus">GDI0019</name>
</gene>
<dbReference type="KEGG" id="gdi:GDI0019"/>
<comment type="similarity">
    <text evidence="2">Belongs to the cation diffusion facilitator (CDF) transporter (TC 2.A.4) family.</text>
</comment>
<dbReference type="InterPro" id="IPR036837">
    <property type="entry name" value="Cation_efflux_CTD_sf"/>
</dbReference>
<dbReference type="SUPFAM" id="SSF160240">
    <property type="entry name" value="Cation efflux protein cytoplasmic domain-like"/>
    <property type="match status" value="1"/>
</dbReference>
<evidence type="ECO:0000259" key="9">
    <source>
        <dbReference type="Pfam" id="PF01545"/>
    </source>
</evidence>